<dbReference type="AlphaFoldDB" id="A0ABD1WY10"/>
<dbReference type="Proteomes" id="UP001604277">
    <property type="component" value="Unassembled WGS sequence"/>
</dbReference>
<evidence type="ECO:0000256" key="1">
    <source>
        <dbReference type="SAM" id="MobiDB-lite"/>
    </source>
</evidence>
<organism evidence="2 3">
    <name type="scientific">Forsythia ovata</name>
    <dbReference type="NCBI Taxonomy" id="205694"/>
    <lineage>
        <taxon>Eukaryota</taxon>
        <taxon>Viridiplantae</taxon>
        <taxon>Streptophyta</taxon>
        <taxon>Embryophyta</taxon>
        <taxon>Tracheophyta</taxon>
        <taxon>Spermatophyta</taxon>
        <taxon>Magnoliopsida</taxon>
        <taxon>eudicotyledons</taxon>
        <taxon>Gunneridae</taxon>
        <taxon>Pentapetalae</taxon>
        <taxon>asterids</taxon>
        <taxon>lamiids</taxon>
        <taxon>Lamiales</taxon>
        <taxon>Oleaceae</taxon>
        <taxon>Forsythieae</taxon>
        <taxon>Forsythia</taxon>
    </lineage>
</organism>
<keyword evidence="3" id="KW-1185">Reference proteome</keyword>
<accession>A0ABD1WY10</accession>
<proteinExistence type="predicted"/>
<feature type="region of interest" description="Disordered" evidence="1">
    <location>
        <begin position="47"/>
        <end position="70"/>
    </location>
</feature>
<feature type="region of interest" description="Disordered" evidence="1">
    <location>
        <begin position="96"/>
        <end position="126"/>
    </location>
</feature>
<gene>
    <name evidence="2" type="ORF">Fot_07197</name>
</gene>
<reference evidence="3" key="1">
    <citation type="submission" date="2024-07" db="EMBL/GenBank/DDBJ databases">
        <title>Two chromosome-level genome assemblies of Korean endemic species Abeliophyllum distichum and Forsythia ovata (Oleaceae).</title>
        <authorList>
            <person name="Jang H."/>
        </authorList>
    </citation>
    <scope>NUCLEOTIDE SEQUENCE [LARGE SCALE GENOMIC DNA]</scope>
</reference>
<sequence length="126" mass="14512">MNAKPLYERACHQTGHRQGGHQRPFLGIESSHASKITEAIPNLHAMVHNPNQGVPTREARSKKSKKPFTGPYCAYHRFYGYWTEDCHDIQTLAEQRTKKKDHLSFGGNRGRNNSLFRSNEPRRGQR</sequence>
<evidence type="ECO:0000313" key="3">
    <source>
        <dbReference type="Proteomes" id="UP001604277"/>
    </source>
</evidence>
<dbReference type="EMBL" id="JBFOLJ010000002">
    <property type="protein sequence ID" value="KAL2553578.1"/>
    <property type="molecule type" value="Genomic_DNA"/>
</dbReference>
<protein>
    <submittedName>
        <fullName evidence="2">Uncharacterized protein</fullName>
    </submittedName>
</protein>
<name>A0ABD1WY10_9LAMI</name>
<evidence type="ECO:0000313" key="2">
    <source>
        <dbReference type="EMBL" id="KAL2553578.1"/>
    </source>
</evidence>
<comment type="caution">
    <text evidence="2">The sequence shown here is derived from an EMBL/GenBank/DDBJ whole genome shotgun (WGS) entry which is preliminary data.</text>
</comment>